<comment type="similarity">
    <text evidence="1">Belongs to the RecJ family.</text>
</comment>
<evidence type="ECO:0000256" key="3">
    <source>
        <dbReference type="ARBA" id="ARBA00022722"/>
    </source>
</evidence>
<dbReference type="PANTHER" id="PTHR30255">
    <property type="entry name" value="SINGLE-STRANDED-DNA-SPECIFIC EXONUCLEASE RECJ"/>
    <property type="match status" value="1"/>
</dbReference>
<evidence type="ECO:0000313" key="10">
    <source>
        <dbReference type="Proteomes" id="UP000228920"/>
    </source>
</evidence>
<keyword evidence="4" id="KW-0378">Hydrolase</keyword>
<reference evidence="10" key="1">
    <citation type="submission" date="2017-09" db="EMBL/GenBank/DDBJ databases">
        <title>Depth-based differentiation of microbial function through sediment-hosted aquifers and enrichment of novel symbionts in the deep terrestrial subsurface.</title>
        <authorList>
            <person name="Probst A.J."/>
            <person name="Ladd B."/>
            <person name="Jarett J.K."/>
            <person name="Geller-Mcgrath D.E."/>
            <person name="Sieber C.M.K."/>
            <person name="Emerson J.B."/>
            <person name="Anantharaman K."/>
            <person name="Thomas B.C."/>
            <person name="Malmstrom R."/>
            <person name="Stieglmeier M."/>
            <person name="Klingl A."/>
            <person name="Woyke T."/>
            <person name="Ryan C.M."/>
            <person name="Banfield J.F."/>
        </authorList>
    </citation>
    <scope>NUCLEOTIDE SEQUENCE [LARGE SCALE GENOMIC DNA]</scope>
</reference>
<dbReference type="InterPro" id="IPR051673">
    <property type="entry name" value="SSDNA_exonuclease_RecJ"/>
</dbReference>
<dbReference type="Gene3D" id="3.10.310.30">
    <property type="match status" value="1"/>
</dbReference>
<feature type="domain" description="DHHA1" evidence="7">
    <location>
        <begin position="350"/>
        <end position="438"/>
    </location>
</feature>
<proteinExistence type="inferred from homology"/>
<dbReference type="Proteomes" id="UP000228920">
    <property type="component" value="Unassembled WGS sequence"/>
</dbReference>
<dbReference type="GO" id="GO:0008409">
    <property type="term" value="F:5'-3' exonuclease activity"/>
    <property type="evidence" value="ECO:0007669"/>
    <property type="project" value="InterPro"/>
</dbReference>
<dbReference type="PANTHER" id="PTHR30255:SF2">
    <property type="entry name" value="SINGLE-STRANDED-DNA-SPECIFIC EXONUCLEASE RECJ"/>
    <property type="match status" value="1"/>
</dbReference>
<evidence type="ECO:0000313" key="9">
    <source>
        <dbReference type="EMBL" id="PIZ46174.1"/>
    </source>
</evidence>
<keyword evidence="3" id="KW-0540">Nuclease</keyword>
<evidence type="ECO:0000259" key="7">
    <source>
        <dbReference type="Pfam" id="PF02272"/>
    </source>
</evidence>
<dbReference type="InterPro" id="IPR038763">
    <property type="entry name" value="DHH_sf"/>
</dbReference>
<evidence type="ECO:0000259" key="6">
    <source>
        <dbReference type="Pfam" id="PF01368"/>
    </source>
</evidence>
<dbReference type="Pfam" id="PF17768">
    <property type="entry name" value="RecJ_OB"/>
    <property type="match status" value="1"/>
</dbReference>
<gene>
    <name evidence="9" type="primary">recJ</name>
    <name evidence="9" type="ORF">COY32_03790</name>
</gene>
<dbReference type="AlphaFoldDB" id="A0A2M7TJ85"/>
<feature type="domain" description="RecJ OB" evidence="8">
    <location>
        <begin position="456"/>
        <end position="562"/>
    </location>
</feature>
<evidence type="ECO:0000256" key="2">
    <source>
        <dbReference type="ARBA" id="ARBA00019841"/>
    </source>
</evidence>
<evidence type="ECO:0000256" key="4">
    <source>
        <dbReference type="ARBA" id="ARBA00022801"/>
    </source>
</evidence>
<dbReference type="GO" id="GO:0006310">
    <property type="term" value="P:DNA recombination"/>
    <property type="evidence" value="ECO:0007669"/>
    <property type="project" value="InterPro"/>
</dbReference>
<dbReference type="InterPro" id="IPR004610">
    <property type="entry name" value="RecJ"/>
</dbReference>
<name>A0A2M7TJ85_UNCKA</name>
<dbReference type="InterPro" id="IPR001667">
    <property type="entry name" value="DDH_dom"/>
</dbReference>
<dbReference type="GO" id="GO:0003676">
    <property type="term" value="F:nucleic acid binding"/>
    <property type="evidence" value="ECO:0007669"/>
    <property type="project" value="InterPro"/>
</dbReference>
<dbReference type="Gene3D" id="3.90.1640.30">
    <property type="match status" value="1"/>
</dbReference>
<keyword evidence="5 9" id="KW-0269">Exonuclease</keyword>
<comment type="caution">
    <text evidence="9">The sequence shown here is derived from an EMBL/GenBank/DDBJ whole genome shotgun (WGS) entry which is preliminary data.</text>
</comment>
<dbReference type="Pfam" id="PF02272">
    <property type="entry name" value="DHHA1"/>
    <property type="match status" value="1"/>
</dbReference>
<dbReference type="Pfam" id="PF01368">
    <property type="entry name" value="DHH"/>
    <property type="match status" value="1"/>
</dbReference>
<evidence type="ECO:0000256" key="1">
    <source>
        <dbReference type="ARBA" id="ARBA00005915"/>
    </source>
</evidence>
<evidence type="ECO:0000259" key="8">
    <source>
        <dbReference type="Pfam" id="PF17768"/>
    </source>
</evidence>
<organism evidence="9 10">
    <name type="scientific">candidate division WWE3 bacterium CG_4_10_14_0_2_um_filter_41_14</name>
    <dbReference type="NCBI Taxonomy" id="1975072"/>
    <lineage>
        <taxon>Bacteria</taxon>
        <taxon>Katanobacteria</taxon>
    </lineage>
</organism>
<sequence>MPVSSKITIQESKTPQQIVEQILSLRGISDLQTFLSPPAINDDFFTRVTQLFGDELMGAVEQIRHAISQNTPIIIHGDYDVDGVSATAILWETIYYDLSYENVRPFIPHRVDHGYGLSKASIDDITSQLLARDQKPGLLITVDCGITAKDSVSYAHECGYSVIVTDHHTRPENETDLPTTSSTLHSYKLCGAGVSWVLSRAIVKDRKQSESKDMTQADYEKGIDLVALATLADIQELTDCNRSLVTYGLKKLTNTSRSGLLSLYQQAGIVGKPIGTYEVGWVIAPRLNATGRLDHALDALRLLVVRDHSKARDLSQKLDDLNATRQQMTTEALTQAHEMVAVEWNRMSPIVVYGKDWHEGIIGLIAGKLAEKYKVPVLAIAGSNEGAKGSARSIIGVNIVEILRRFDDVFETMGGHSQAAGFSLSLEHVEILKQHIAQIDLASEFNLDATHDVEVEVSIPISLVTLELCEELAKIEPFGVGNSRPTFVSRNVVVSDMRAVGKTNSHLKLRFSDSQEIVQVDGIGFGLAQEHKQLSVGDVVDVVYSIEKNEFNGRVSAQMKVDKLLVAIDQ</sequence>
<accession>A0A2M7TJ85</accession>
<dbReference type="GO" id="GO:0006281">
    <property type="term" value="P:DNA repair"/>
    <property type="evidence" value="ECO:0007669"/>
    <property type="project" value="InterPro"/>
</dbReference>
<dbReference type="InterPro" id="IPR003156">
    <property type="entry name" value="DHHA1_dom"/>
</dbReference>
<dbReference type="InterPro" id="IPR041122">
    <property type="entry name" value="RecJ_OB"/>
</dbReference>
<evidence type="ECO:0000256" key="5">
    <source>
        <dbReference type="ARBA" id="ARBA00022839"/>
    </source>
</evidence>
<dbReference type="SUPFAM" id="SSF64182">
    <property type="entry name" value="DHH phosphoesterases"/>
    <property type="match status" value="1"/>
</dbReference>
<dbReference type="EMBL" id="PFNL01000110">
    <property type="protein sequence ID" value="PIZ46174.1"/>
    <property type="molecule type" value="Genomic_DNA"/>
</dbReference>
<dbReference type="NCBIfam" id="TIGR00644">
    <property type="entry name" value="recJ"/>
    <property type="match status" value="1"/>
</dbReference>
<protein>
    <recommendedName>
        <fullName evidence="2">Single-stranded-DNA-specific exonuclease RecJ</fullName>
    </recommendedName>
</protein>
<feature type="domain" description="DDH" evidence="6">
    <location>
        <begin position="73"/>
        <end position="211"/>
    </location>
</feature>